<organism evidence="2 3">
    <name type="scientific">Actinospica durhamensis</name>
    <dbReference type="NCBI Taxonomy" id="1508375"/>
    <lineage>
        <taxon>Bacteria</taxon>
        <taxon>Bacillati</taxon>
        <taxon>Actinomycetota</taxon>
        <taxon>Actinomycetes</taxon>
        <taxon>Catenulisporales</taxon>
        <taxon>Actinospicaceae</taxon>
        <taxon>Actinospica</taxon>
    </lineage>
</organism>
<feature type="transmembrane region" description="Helical" evidence="1">
    <location>
        <begin position="43"/>
        <end position="64"/>
    </location>
</feature>
<comment type="caution">
    <text evidence="2">The sequence shown here is derived from an EMBL/GenBank/DDBJ whole genome shotgun (WGS) entry which is preliminary data.</text>
</comment>
<keyword evidence="3" id="KW-1185">Reference proteome</keyword>
<keyword evidence="1" id="KW-0472">Membrane</keyword>
<protein>
    <submittedName>
        <fullName evidence="2">Uncharacterized protein</fullName>
    </submittedName>
</protein>
<gene>
    <name evidence="2" type="ORF">KDL01_40720</name>
</gene>
<evidence type="ECO:0000313" key="3">
    <source>
        <dbReference type="Proteomes" id="UP000675781"/>
    </source>
</evidence>
<evidence type="ECO:0000313" key="2">
    <source>
        <dbReference type="EMBL" id="MBR7839646.1"/>
    </source>
</evidence>
<accession>A0A941EYS1</accession>
<keyword evidence="1" id="KW-0812">Transmembrane</keyword>
<reference evidence="2" key="1">
    <citation type="submission" date="2021-04" db="EMBL/GenBank/DDBJ databases">
        <title>Genome based classification of Actinospica acidithermotolerans sp. nov., an actinobacterium isolated from an Indonesian hot spring.</title>
        <authorList>
            <person name="Kusuma A.B."/>
            <person name="Putra K.E."/>
            <person name="Nafisah S."/>
            <person name="Loh J."/>
            <person name="Nouioui I."/>
            <person name="Goodfellow M."/>
        </authorList>
    </citation>
    <scope>NUCLEOTIDE SEQUENCE</scope>
    <source>
        <strain evidence="2">CSCA 57</strain>
    </source>
</reference>
<name>A0A941EYS1_9ACTN</name>
<dbReference type="Proteomes" id="UP000675781">
    <property type="component" value="Unassembled WGS sequence"/>
</dbReference>
<evidence type="ECO:0000256" key="1">
    <source>
        <dbReference type="SAM" id="Phobius"/>
    </source>
</evidence>
<keyword evidence="1" id="KW-1133">Transmembrane helix</keyword>
<dbReference type="AlphaFoldDB" id="A0A941EYS1"/>
<proteinExistence type="predicted"/>
<dbReference type="EMBL" id="JAGSOG010000525">
    <property type="protein sequence ID" value="MBR7839646.1"/>
    <property type="molecule type" value="Genomic_DNA"/>
</dbReference>
<sequence length="74" mass="7869">MAAPGDQATATIWNNAVVSIADYGISGTTTDTPGEYIPVPERIITAAAICAALFTRFALFAWTIDRSTSGRFRS</sequence>
<dbReference type="RefSeq" id="WP_212534070.1">
    <property type="nucleotide sequence ID" value="NZ_JAGSOG010000525.1"/>
</dbReference>